<evidence type="ECO:0000256" key="2">
    <source>
        <dbReference type="ARBA" id="ARBA00022475"/>
    </source>
</evidence>
<evidence type="ECO:0000256" key="1">
    <source>
        <dbReference type="ARBA" id="ARBA00004651"/>
    </source>
</evidence>
<comment type="caution">
    <text evidence="7">The sequence shown here is derived from an EMBL/GenBank/DDBJ whole genome shotgun (WGS) entry which is preliminary data.</text>
</comment>
<keyword evidence="2" id="KW-1003">Cell membrane</keyword>
<name>A0ABP9HT57_9ACTN</name>
<dbReference type="InterPro" id="IPR051461">
    <property type="entry name" value="UPF0750_membrane"/>
</dbReference>
<reference evidence="8" key="1">
    <citation type="journal article" date="2019" name="Int. J. Syst. Evol. Microbiol.">
        <title>The Global Catalogue of Microorganisms (GCM) 10K type strain sequencing project: providing services to taxonomists for standard genome sequencing and annotation.</title>
        <authorList>
            <consortium name="The Broad Institute Genomics Platform"/>
            <consortium name="The Broad Institute Genome Sequencing Center for Infectious Disease"/>
            <person name="Wu L."/>
            <person name="Ma J."/>
        </authorList>
    </citation>
    <scope>NUCLEOTIDE SEQUENCE [LARGE SCALE GENOMIC DNA]</scope>
    <source>
        <strain evidence="8">JCM 18126</strain>
    </source>
</reference>
<evidence type="ECO:0000256" key="3">
    <source>
        <dbReference type="ARBA" id="ARBA00022692"/>
    </source>
</evidence>
<evidence type="ECO:0000256" key="4">
    <source>
        <dbReference type="ARBA" id="ARBA00022989"/>
    </source>
</evidence>
<dbReference type="RefSeq" id="WP_345712135.1">
    <property type="nucleotide sequence ID" value="NZ_BAABIL010000242.1"/>
</dbReference>
<evidence type="ECO:0000256" key="5">
    <source>
        <dbReference type="ARBA" id="ARBA00023136"/>
    </source>
</evidence>
<dbReference type="Proteomes" id="UP001501195">
    <property type="component" value="Unassembled WGS sequence"/>
</dbReference>
<gene>
    <name evidence="7" type="ORF">GCM10023225_17920</name>
</gene>
<keyword evidence="8" id="KW-1185">Reference proteome</keyword>
<evidence type="ECO:0000256" key="6">
    <source>
        <dbReference type="SAM" id="Phobius"/>
    </source>
</evidence>
<feature type="transmembrane region" description="Helical" evidence="6">
    <location>
        <begin position="92"/>
        <end position="110"/>
    </location>
</feature>
<keyword evidence="4 6" id="KW-1133">Transmembrane helix</keyword>
<comment type="subcellular location">
    <subcellularLocation>
        <location evidence="1">Cell membrane</location>
        <topology evidence="1">Multi-pass membrane protein</topology>
    </subcellularLocation>
</comment>
<dbReference type="Pfam" id="PF02588">
    <property type="entry name" value="YitT_membrane"/>
    <property type="match status" value="1"/>
</dbReference>
<organism evidence="7 8">
    <name type="scientific">Kineococcus glutinatus</name>
    <dbReference type="NCBI Taxonomy" id="1070872"/>
    <lineage>
        <taxon>Bacteria</taxon>
        <taxon>Bacillati</taxon>
        <taxon>Actinomycetota</taxon>
        <taxon>Actinomycetes</taxon>
        <taxon>Kineosporiales</taxon>
        <taxon>Kineosporiaceae</taxon>
        <taxon>Kineococcus</taxon>
    </lineage>
</organism>
<dbReference type="PANTHER" id="PTHR33545:SF5">
    <property type="entry name" value="UPF0750 MEMBRANE PROTEIN YITT"/>
    <property type="match status" value="1"/>
</dbReference>
<feature type="transmembrane region" description="Helical" evidence="6">
    <location>
        <begin position="61"/>
        <end position="80"/>
    </location>
</feature>
<proteinExistence type="predicted"/>
<evidence type="ECO:0000313" key="7">
    <source>
        <dbReference type="EMBL" id="GAA4977685.1"/>
    </source>
</evidence>
<sequence length="208" mass="21013">MTTTTVPAPPAAPPHTRAEDVAGLLVGTLLASFGLFLLHSATAVTGGAPGLGLLLSYALPVPLGVLLGLVNLPFLALAVWAKGWTFALRSAVAVLALSLLTPVHAAALGGVDVDPVYAVLFGNLAAGTGILVLFRHRASLGGFGVLALVLQERLGWRAGYVQMALDVAVVLASLALVPAPVVALSAAGAVVLNLVLAMNHRPGRYLGA</sequence>
<protein>
    <submittedName>
        <fullName evidence="7">YitT family protein</fullName>
    </submittedName>
</protein>
<keyword evidence="3 6" id="KW-0812">Transmembrane</keyword>
<feature type="transmembrane region" description="Helical" evidence="6">
    <location>
        <begin position="21"/>
        <end position="41"/>
    </location>
</feature>
<feature type="transmembrane region" description="Helical" evidence="6">
    <location>
        <begin position="116"/>
        <end position="134"/>
    </location>
</feature>
<keyword evidence="5 6" id="KW-0472">Membrane</keyword>
<evidence type="ECO:0000313" key="8">
    <source>
        <dbReference type="Proteomes" id="UP001501195"/>
    </source>
</evidence>
<dbReference type="EMBL" id="BAABIL010000242">
    <property type="protein sequence ID" value="GAA4977685.1"/>
    <property type="molecule type" value="Genomic_DNA"/>
</dbReference>
<dbReference type="InterPro" id="IPR003740">
    <property type="entry name" value="YitT"/>
</dbReference>
<accession>A0ABP9HT57</accession>
<dbReference type="PANTHER" id="PTHR33545">
    <property type="entry name" value="UPF0750 MEMBRANE PROTEIN YITT-RELATED"/>
    <property type="match status" value="1"/>
</dbReference>